<gene>
    <name evidence="1" type="primary">78</name>
    <name evidence="1" type="ORF">SEA_JINKIES_78</name>
</gene>
<sequence length="42" mass="4660">MTAGDIRYLLDLGLSVEEIAARAARTPLAITKELEKDEQDNE</sequence>
<dbReference type="EMBL" id="MT498043">
    <property type="protein sequence ID" value="QPK40209.1"/>
    <property type="molecule type" value="Genomic_DNA"/>
</dbReference>
<accession>A0A7T0IFH9</accession>
<evidence type="ECO:0000313" key="1">
    <source>
        <dbReference type="EMBL" id="QPK40209.1"/>
    </source>
</evidence>
<evidence type="ECO:0008006" key="3">
    <source>
        <dbReference type="Google" id="ProtNLM"/>
    </source>
</evidence>
<protein>
    <recommendedName>
        <fullName evidence="3">Helix-turn-helix DNA binding domain protein</fullName>
    </recommendedName>
</protein>
<reference evidence="1 2" key="1">
    <citation type="submission" date="2020-05" db="EMBL/GenBank/DDBJ databases">
        <authorList>
            <person name="Bohanan V.A."/>
            <person name="Brazelton B.R."/>
            <person name="Coffey L.M."/>
            <person name="Donovan A.R."/>
            <person name="Gales A.C."/>
            <person name="Glasscock A.J."/>
            <person name="Grill M."/>
            <person name="Harper M.C."/>
            <person name="Hollowell C.E."/>
            <person name="Liu T.Y."/>
            <person name="Mansour C."/>
            <person name="McDowell A.D."/>
            <person name="Miller T.E."/>
            <person name="Nash A.G."/>
            <person name="Seo J."/>
            <person name="Sherman Z.A."/>
            <person name="Albert R.M."/>
            <person name="Ayala A."/>
            <person name="Monti D.L."/>
            <person name="Garlena R.A."/>
            <person name="Russell D.A."/>
            <person name="Pope W.H."/>
            <person name="Jacobs-Sera D."/>
            <person name="Hatfull G.F."/>
        </authorList>
    </citation>
    <scope>NUCLEOTIDE SEQUENCE [LARGE SCALE GENOMIC DNA]</scope>
</reference>
<organism evidence="1 2">
    <name type="scientific">Arthrobacter phage Jinkies</name>
    <dbReference type="NCBI Taxonomy" id="2743903"/>
    <lineage>
        <taxon>Viruses</taxon>
        <taxon>Duplodnaviria</taxon>
        <taxon>Heunggongvirae</taxon>
        <taxon>Uroviricota</taxon>
        <taxon>Caudoviricetes</taxon>
        <taxon>Berryhillviridae</taxon>
        <taxon>Jinkiesvirus</taxon>
        <taxon>Jinkiesvirus jinkies</taxon>
    </lineage>
</organism>
<name>A0A7T0IFH9_9CAUD</name>
<keyword evidence="2" id="KW-1185">Reference proteome</keyword>
<proteinExistence type="predicted"/>
<evidence type="ECO:0000313" key="2">
    <source>
        <dbReference type="Proteomes" id="UP000594363"/>
    </source>
</evidence>
<dbReference type="Proteomes" id="UP000594363">
    <property type="component" value="Segment"/>
</dbReference>